<dbReference type="Gene3D" id="1.20.1070.10">
    <property type="entry name" value="Rhodopsin 7-helix transmembrane proteins"/>
    <property type="match status" value="1"/>
</dbReference>
<evidence type="ECO:0000256" key="6">
    <source>
        <dbReference type="SAM" id="Phobius"/>
    </source>
</evidence>
<keyword evidence="9" id="KW-1185">Reference proteome</keyword>
<dbReference type="PANTHER" id="PTHR47154:SF2">
    <property type="entry name" value="G-PROTEIN COUPLED RECEPTOR MTH-RELATED"/>
    <property type="match status" value="1"/>
</dbReference>
<feature type="transmembrane region" description="Helical" evidence="6">
    <location>
        <begin position="284"/>
        <end position="304"/>
    </location>
</feature>
<protein>
    <recommendedName>
        <fullName evidence="7">G-protein coupled receptors family 2 profile 2 domain-containing protein</fullName>
    </recommendedName>
</protein>
<evidence type="ECO:0000259" key="7">
    <source>
        <dbReference type="PROSITE" id="PS50261"/>
    </source>
</evidence>
<feature type="transmembrane region" description="Helical" evidence="6">
    <location>
        <begin position="426"/>
        <end position="444"/>
    </location>
</feature>
<comment type="subcellular location">
    <subcellularLocation>
        <location evidence="1">Membrane</location>
        <topology evidence="1">Multi-pass membrane protein</topology>
    </subcellularLocation>
</comment>
<keyword evidence="3 6" id="KW-1133">Transmembrane helix</keyword>
<dbReference type="InterPro" id="IPR051384">
    <property type="entry name" value="Mth_GPCR"/>
</dbReference>
<accession>A0AAW1LPP6</accession>
<dbReference type="AlphaFoldDB" id="A0AAW1LPP6"/>
<dbReference type="EMBL" id="JASPKY010000118">
    <property type="protein sequence ID" value="KAK9736103.1"/>
    <property type="molecule type" value="Genomic_DNA"/>
</dbReference>
<feature type="region of interest" description="Disordered" evidence="5">
    <location>
        <begin position="462"/>
        <end position="483"/>
    </location>
</feature>
<organism evidence="8 9">
    <name type="scientific">Popillia japonica</name>
    <name type="common">Japanese beetle</name>
    <dbReference type="NCBI Taxonomy" id="7064"/>
    <lineage>
        <taxon>Eukaryota</taxon>
        <taxon>Metazoa</taxon>
        <taxon>Ecdysozoa</taxon>
        <taxon>Arthropoda</taxon>
        <taxon>Hexapoda</taxon>
        <taxon>Insecta</taxon>
        <taxon>Pterygota</taxon>
        <taxon>Neoptera</taxon>
        <taxon>Endopterygota</taxon>
        <taxon>Coleoptera</taxon>
        <taxon>Polyphaga</taxon>
        <taxon>Scarabaeiformia</taxon>
        <taxon>Scarabaeidae</taxon>
        <taxon>Rutelinae</taxon>
        <taxon>Popillia</taxon>
    </lineage>
</organism>
<keyword evidence="2 6" id="KW-0812">Transmembrane</keyword>
<dbReference type="Proteomes" id="UP001458880">
    <property type="component" value="Unassembled WGS sequence"/>
</dbReference>
<feature type="transmembrane region" description="Helical" evidence="6">
    <location>
        <begin position="337"/>
        <end position="356"/>
    </location>
</feature>
<dbReference type="InterPro" id="IPR017981">
    <property type="entry name" value="GPCR_2-like_7TM"/>
</dbReference>
<dbReference type="GO" id="GO:0007166">
    <property type="term" value="P:cell surface receptor signaling pathway"/>
    <property type="evidence" value="ECO:0007669"/>
    <property type="project" value="InterPro"/>
</dbReference>
<gene>
    <name evidence="8" type="ORF">QE152_g12791</name>
</gene>
<name>A0AAW1LPP6_POPJA</name>
<dbReference type="GO" id="GO:0008528">
    <property type="term" value="F:G protein-coupled peptide receptor activity"/>
    <property type="evidence" value="ECO:0007669"/>
    <property type="project" value="TreeGrafter"/>
</dbReference>
<keyword evidence="4 6" id="KW-0472">Membrane</keyword>
<feature type="transmembrane region" description="Helical" evidence="6">
    <location>
        <begin position="179"/>
        <end position="201"/>
    </location>
</feature>
<dbReference type="GO" id="GO:0005886">
    <property type="term" value="C:plasma membrane"/>
    <property type="evidence" value="ECO:0007669"/>
    <property type="project" value="TreeGrafter"/>
</dbReference>
<evidence type="ECO:0000256" key="4">
    <source>
        <dbReference type="ARBA" id="ARBA00023136"/>
    </source>
</evidence>
<feature type="transmembrane region" description="Helical" evidence="6">
    <location>
        <begin position="389"/>
        <end position="406"/>
    </location>
</feature>
<dbReference type="PANTHER" id="PTHR47154">
    <property type="entry name" value="G-PROTEIN COUPLED RECEPTOR MTH-RELATED"/>
    <property type="match status" value="1"/>
</dbReference>
<feature type="compositionally biased region" description="Low complexity" evidence="5">
    <location>
        <begin position="472"/>
        <end position="483"/>
    </location>
</feature>
<dbReference type="PROSITE" id="PS50261">
    <property type="entry name" value="G_PROTEIN_RECEP_F2_4"/>
    <property type="match status" value="1"/>
</dbReference>
<evidence type="ECO:0000313" key="8">
    <source>
        <dbReference type="EMBL" id="KAK9736103.1"/>
    </source>
</evidence>
<evidence type="ECO:0000313" key="9">
    <source>
        <dbReference type="Proteomes" id="UP001458880"/>
    </source>
</evidence>
<proteinExistence type="predicted"/>
<evidence type="ECO:0000256" key="1">
    <source>
        <dbReference type="ARBA" id="ARBA00004141"/>
    </source>
</evidence>
<feature type="transmembrane region" description="Helical" evidence="6">
    <location>
        <begin position="240"/>
        <end position="263"/>
    </location>
</feature>
<evidence type="ECO:0000256" key="3">
    <source>
        <dbReference type="ARBA" id="ARBA00022989"/>
    </source>
</evidence>
<feature type="domain" description="G-protein coupled receptors family 2 profile 2" evidence="7">
    <location>
        <begin position="167"/>
        <end position="444"/>
    </location>
</feature>
<reference evidence="8 9" key="1">
    <citation type="journal article" date="2024" name="BMC Genomics">
        <title>De novo assembly and annotation of Popillia japonica's genome with initial clues to its potential as an invasive pest.</title>
        <authorList>
            <person name="Cucini C."/>
            <person name="Boschi S."/>
            <person name="Funari R."/>
            <person name="Cardaioli E."/>
            <person name="Iannotti N."/>
            <person name="Marturano G."/>
            <person name="Paoli F."/>
            <person name="Bruttini M."/>
            <person name="Carapelli A."/>
            <person name="Frati F."/>
            <person name="Nardi F."/>
        </authorList>
    </citation>
    <scope>NUCLEOTIDE SEQUENCE [LARGE SCALE GENOMIC DNA]</scope>
    <source>
        <strain evidence="8">DMR45628</strain>
    </source>
</reference>
<comment type="caution">
    <text evidence="8">The sequence shown here is derived from an EMBL/GenBank/DDBJ whole genome shotgun (WGS) entry which is preliminary data.</text>
</comment>
<evidence type="ECO:0000256" key="5">
    <source>
        <dbReference type="SAM" id="MobiDB-lite"/>
    </source>
</evidence>
<feature type="transmembrane region" description="Helical" evidence="6">
    <location>
        <begin position="208"/>
        <end position="228"/>
    </location>
</feature>
<sequence>MIDGEDVERGKFCIDKTLQLDDVYVVRLCKNVSYCSSVNKNKNKEWCVHKCCNDGFQSIDYKCSLNDRMGIHVKNHSDVYRMGIHVKNHSDVYTRIDGYGMMYGGNVNCPRALWKEFSEVKPQIRADGILTIDNSAMEYKLNDYCLGTNYDTTTGQIYDMVIYCEFREALYVKWRFNEIATVITCIAFVLTIAIYVFVYQLMKLHEQLICCFCLVDLTFWVMYALRIFDVKFGKFCIPFAYVYYFMMISRLSWLNVLSFHIWRTTISLTPNNGIPINNRFYRRMVYYTGYACLVPLICTTFFIIGNKGYYSLGRFTPLVNKISCFIDIRKIDGNLGLLHLFIPATILILINIGLFIKTVRHFLHTKSNVNNFADSMTGHKKNIYETKIIIIKLALLMGTTWIYYVYSYINSIQNNEIAQNIGDIMGFANTFEGVYFLLIFAVNWKKVKKFLQKRNLLPRISIKKPPPEPPNTTGISISASTTG</sequence>
<evidence type="ECO:0000256" key="2">
    <source>
        <dbReference type="ARBA" id="ARBA00022692"/>
    </source>
</evidence>